<dbReference type="InterPro" id="IPR002938">
    <property type="entry name" value="FAD-bd"/>
</dbReference>
<accession>A0A246RLC9</accession>
<reference evidence="3 4" key="1">
    <citation type="submission" date="2017-03" db="EMBL/GenBank/DDBJ databases">
        <title>Whole genome sequence of Micromonospora wenchangensis, isolated from mangrove soil.</title>
        <authorList>
            <person name="Yang H."/>
        </authorList>
    </citation>
    <scope>NUCLEOTIDE SEQUENCE [LARGE SCALE GENOMIC DNA]</scope>
    <source>
        <strain evidence="3 4">CCTCC AA 2012002</strain>
    </source>
</reference>
<dbReference type="SUPFAM" id="SSF51905">
    <property type="entry name" value="FAD/NAD(P)-binding domain"/>
    <property type="match status" value="1"/>
</dbReference>
<feature type="domain" description="FAD-binding" evidence="2">
    <location>
        <begin position="50"/>
        <end position="347"/>
    </location>
</feature>
<sequence length="394" mass="42302">MALTPPATANRAPLWSGQGGRLGRAASRRPEPSGTPPRQFGAGVIAGHWEVVVVGGRIAGASTAWALAPYAERILVLDASRPTAFWPQQSTWDRSGNLAWSALGLLETVLACGAPRTYGDTQRIGADVVERVYPREDAYSFRMSVPREVLDPALLAAASSRGNVTVARPARVRDLTIEAGRVRGATVRHGAVDSQVTCDLLVLADGRLSRNAERVGASAYRVVESPWFALLAYYGDLPLPTDRSYFSLQDRSVLISTPCGDGQWCVAVDLHQSLIDETGQHPARSFERLVRDDPYLGPAVAAGHRSTPIGGAGRMRMLRRPMSGPGWCLVGDAGYHLDPVTAQGTRAALVTARILRDRVAGAGGVRGTDLTGLTDERDDALDDDWTYTEQIVRG</sequence>
<gene>
    <name evidence="3" type="ORF">B5D80_14880</name>
</gene>
<dbReference type="PANTHER" id="PTHR42685:SF22">
    <property type="entry name" value="CONDITIONED MEDIUM FACTOR RECEPTOR 1"/>
    <property type="match status" value="1"/>
</dbReference>
<evidence type="ECO:0000259" key="2">
    <source>
        <dbReference type="Pfam" id="PF01494"/>
    </source>
</evidence>
<evidence type="ECO:0000313" key="4">
    <source>
        <dbReference type="Proteomes" id="UP000197174"/>
    </source>
</evidence>
<dbReference type="GO" id="GO:0071949">
    <property type="term" value="F:FAD binding"/>
    <property type="evidence" value="ECO:0007669"/>
    <property type="project" value="InterPro"/>
</dbReference>
<evidence type="ECO:0000313" key="3">
    <source>
        <dbReference type="EMBL" id="OWV07069.1"/>
    </source>
</evidence>
<dbReference type="InterPro" id="IPR036188">
    <property type="entry name" value="FAD/NAD-bd_sf"/>
</dbReference>
<name>A0A246RLC9_9ACTN</name>
<organism evidence="3 4">
    <name type="scientific">Micromonospora wenchangensis</name>
    <dbReference type="NCBI Taxonomy" id="1185415"/>
    <lineage>
        <taxon>Bacteria</taxon>
        <taxon>Bacillati</taxon>
        <taxon>Actinomycetota</taxon>
        <taxon>Actinomycetes</taxon>
        <taxon>Micromonosporales</taxon>
        <taxon>Micromonosporaceae</taxon>
        <taxon>Micromonospora</taxon>
    </lineage>
</organism>
<dbReference type="Pfam" id="PF01494">
    <property type="entry name" value="FAD_binding_3"/>
    <property type="match status" value="1"/>
</dbReference>
<proteinExistence type="predicted"/>
<dbReference type="AlphaFoldDB" id="A0A246RLC9"/>
<protein>
    <recommendedName>
        <fullName evidence="2">FAD-binding domain-containing protein</fullName>
    </recommendedName>
</protein>
<keyword evidence="4" id="KW-1185">Reference proteome</keyword>
<dbReference type="InterPro" id="IPR050407">
    <property type="entry name" value="Geranylgeranyl_reductase"/>
</dbReference>
<dbReference type="Gene3D" id="3.50.50.60">
    <property type="entry name" value="FAD/NAD(P)-binding domain"/>
    <property type="match status" value="1"/>
</dbReference>
<comment type="caution">
    <text evidence="3">The sequence shown here is derived from an EMBL/GenBank/DDBJ whole genome shotgun (WGS) entry which is preliminary data.</text>
</comment>
<feature type="region of interest" description="Disordered" evidence="1">
    <location>
        <begin position="1"/>
        <end position="41"/>
    </location>
</feature>
<evidence type="ECO:0000256" key="1">
    <source>
        <dbReference type="SAM" id="MobiDB-lite"/>
    </source>
</evidence>
<dbReference type="PANTHER" id="PTHR42685">
    <property type="entry name" value="GERANYLGERANYL DIPHOSPHATE REDUCTASE"/>
    <property type="match status" value="1"/>
</dbReference>
<dbReference type="Proteomes" id="UP000197174">
    <property type="component" value="Unassembled WGS sequence"/>
</dbReference>
<dbReference type="EMBL" id="MZMV01000022">
    <property type="protein sequence ID" value="OWV07069.1"/>
    <property type="molecule type" value="Genomic_DNA"/>
</dbReference>